<evidence type="ECO:0000313" key="4">
    <source>
        <dbReference type="EMBL" id="WAR45792.1"/>
    </source>
</evidence>
<feature type="chain" id="PRO_5046015556" evidence="2">
    <location>
        <begin position="19"/>
        <end position="176"/>
    </location>
</feature>
<name>A0ABY7GMQ4_9GAMM</name>
<proteinExistence type="predicted"/>
<reference evidence="4" key="1">
    <citation type="submission" date="2022-11" db="EMBL/GenBank/DDBJ databases">
        <title>Methylomonas rapida sp. nov., Carotenoid-Producing Obligate Methanotrophs with High Growth Characteristics and Biotechnological Potential.</title>
        <authorList>
            <person name="Tikhonova E.N."/>
            <person name="Suleimanov R.Z."/>
            <person name="Miroshnikov K."/>
            <person name="Oshkin I.Y."/>
            <person name="Belova S.E."/>
            <person name="Danilova O.V."/>
            <person name="Ashikhmin A."/>
            <person name="Konopkin A."/>
            <person name="But S.Y."/>
            <person name="Khmelenina V.N."/>
            <person name="Kuznetsov N."/>
            <person name="Pimenov N.V."/>
            <person name="Dedysh S.N."/>
        </authorList>
    </citation>
    <scope>NUCLEOTIDE SEQUENCE</scope>
    <source>
        <strain evidence="4">MP1</strain>
    </source>
</reference>
<evidence type="ECO:0000256" key="2">
    <source>
        <dbReference type="SAM" id="SignalP"/>
    </source>
</evidence>
<dbReference type="InterPro" id="IPR025392">
    <property type="entry name" value="DUF4124"/>
</dbReference>
<feature type="signal peptide" evidence="2">
    <location>
        <begin position="1"/>
        <end position="18"/>
    </location>
</feature>
<dbReference type="RefSeq" id="WP_255186700.1">
    <property type="nucleotide sequence ID" value="NZ_CP113517.1"/>
</dbReference>
<dbReference type="EMBL" id="CP113517">
    <property type="protein sequence ID" value="WAR45792.1"/>
    <property type="molecule type" value="Genomic_DNA"/>
</dbReference>
<dbReference type="Pfam" id="PF13511">
    <property type="entry name" value="DUF4124"/>
    <property type="match status" value="1"/>
</dbReference>
<accession>A0ABY7GMQ4</accession>
<feature type="compositionally biased region" description="Pro residues" evidence="1">
    <location>
        <begin position="137"/>
        <end position="149"/>
    </location>
</feature>
<sequence>MRKPLFILLALLSASANAEVFKCTEKYGKTIYQKTPCKGNAKEQQLDIKSDPAKEAEAKAKLEAIRSEYEARKAAKVENEKALSTRRNDALSLEIARRSALAQQEQAQAQHRQADALERQNQNDVNDYYLWQAPGPGHRPIPAPAPAPQAPANQGPGANLNPPLAPRQPIPLPQRY</sequence>
<feature type="domain" description="DUF4124" evidence="3">
    <location>
        <begin position="8"/>
        <end position="60"/>
    </location>
</feature>
<gene>
    <name evidence="4" type="ORF">NM686_004565</name>
</gene>
<keyword evidence="2" id="KW-0732">Signal</keyword>
<evidence type="ECO:0000256" key="1">
    <source>
        <dbReference type="SAM" id="MobiDB-lite"/>
    </source>
</evidence>
<organism evidence="4 5">
    <name type="scientific">Methylomonas rapida</name>
    <dbReference type="NCBI Taxonomy" id="2963939"/>
    <lineage>
        <taxon>Bacteria</taxon>
        <taxon>Pseudomonadati</taxon>
        <taxon>Pseudomonadota</taxon>
        <taxon>Gammaproteobacteria</taxon>
        <taxon>Methylococcales</taxon>
        <taxon>Methylococcaceae</taxon>
        <taxon>Methylomonas</taxon>
    </lineage>
</organism>
<keyword evidence="5" id="KW-1185">Reference proteome</keyword>
<evidence type="ECO:0000313" key="5">
    <source>
        <dbReference type="Proteomes" id="UP001162780"/>
    </source>
</evidence>
<protein>
    <submittedName>
        <fullName evidence="4">DUF4124 domain-containing protein</fullName>
    </submittedName>
</protein>
<evidence type="ECO:0000259" key="3">
    <source>
        <dbReference type="Pfam" id="PF13511"/>
    </source>
</evidence>
<feature type="region of interest" description="Disordered" evidence="1">
    <location>
        <begin position="128"/>
        <end position="176"/>
    </location>
</feature>
<dbReference type="Proteomes" id="UP001162780">
    <property type="component" value="Chromosome"/>
</dbReference>
<feature type="compositionally biased region" description="Pro residues" evidence="1">
    <location>
        <begin position="163"/>
        <end position="176"/>
    </location>
</feature>